<feature type="chain" id="PRO_5042897940" evidence="1">
    <location>
        <begin position="26"/>
        <end position="105"/>
    </location>
</feature>
<evidence type="ECO:0000313" key="3">
    <source>
        <dbReference type="Proteomes" id="UP000552038"/>
    </source>
</evidence>
<comment type="caution">
    <text evidence="2">The sequence shown here is derived from an EMBL/GenBank/DDBJ whole genome shotgun (WGS) entry which is preliminary data.</text>
</comment>
<keyword evidence="1" id="KW-0732">Signal</keyword>
<accession>A0AAP7A169</accession>
<reference evidence="2 3" key="1">
    <citation type="submission" date="2020-05" db="EMBL/GenBank/DDBJ databases">
        <title>Whole genome sequencing and identification of novel metabolites from Paenibacillus alvei strain JR949.</title>
        <authorList>
            <person name="Rajendhran J."/>
            <person name="Sree Pranav P."/>
            <person name="Mahalakshmi B."/>
            <person name="Karthikeyan R."/>
        </authorList>
    </citation>
    <scope>NUCLEOTIDE SEQUENCE [LARGE SCALE GENOMIC DNA]</scope>
    <source>
        <strain evidence="2 3">JR949</strain>
    </source>
</reference>
<evidence type="ECO:0000256" key="1">
    <source>
        <dbReference type="SAM" id="SignalP"/>
    </source>
</evidence>
<proteinExistence type="predicted"/>
<dbReference type="EMBL" id="JABFOR010000010">
    <property type="protein sequence ID" value="NOJ70982.1"/>
    <property type="molecule type" value="Genomic_DNA"/>
</dbReference>
<sequence>MNYKLWSFVLSGVLLVGTLTPTVGAAPPPTAPNSAKEDYAAQRTERVVWSYNKKYYPTRASIPSTYHYDDGKYAGNLKITVVISYKDGAGDWWGVTYEGPVYPIH</sequence>
<name>A0AAP7A169_PAEAL</name>
<dbReference type="Proteomes" id="UP000552038">
    <property type="component" value="Unassembled WGS sequence"/>
</dbReference>
<dbReference type="AlphaFoldDB" id="A0AAP7A169"/>
<gene>
    <name evidence="2" type="ORF">HMI46_10495</name>
</gene>
<dbReference type="RefSeq" id="WP_163979995.1">
    <property type="nucleotide sequence ID" value="NZ_JABFOR010000010.1"/>
</dbReference>
<evidence type="ECO:0000313" key="2">
    <source>
        <dbReference type="EMBL" id="NOJ70982.1"/>
    </source>
</evidence>
<organism evidence="2 3">
    <name type="scientific">Paenibacillus alvei</name>
    <name type="common">Bacillus alvei</name>
    <dbReference type="NCBI Taxonomy" id="44250"/>
    <lineage>
        <taxon>Bacteria</taxon>
        <taxon>Bacillati</taxon>
        <taxon>Bacillota</taxon>
        <taxon>Bacilli</taxon>
        <taxon>Bacillales</taxon>
        <taxon>Paenibacillaceae</taxon>
        <taxon>Paenibacillus</taxon>
    </lineage>
</organism>
<feature type="signal peptide" evidence="1">
    <location>
        <begin position="1"/>
        <end position="25"/>
    </location>
</feature>
<protein>
    <submittedName>
        <fullName evidence="2">PAS sensor protein</fullName>
    </submittedName>
</protein>